<dbReference type="CDD" id="cd11304">
    <property type="entry name" value="Cadherin_repeat"/>
    <property type="match status" value="2"/>
</dbReference>
<evidence type="ECO:0000256" key="5">
    <source>
        <dbReference type="ARBA" id="ARBA00022889"/>
    </source>
</evidence>
<proteinExistence type="predicted"/>
<keyword evidence="10" id="KW-1185">Reference proteome</keyword>
<dbReference type="EMBL" id="JADQDO010000001">
    <property type="protein sequence ID" value="MBF9231749.1"/>
    <property type="molecule type" value="Genomic_DNA"/>
</dbReference>
<dbReference type="Proteomes" id="UP000599312">
    <property type="component" value="Unassembled WGS sequence"/>
</dbReference>
<name>A0A931BN98_9HYPH</name>
<evidence type="ECO:0000259" key="8">
    <source>
        <dbReference type="PROSITE" id="PS50268"/>
    </source>
</evidence>
<reference evidence="9" key="1">
    <citation type="submission" date="2020-11" db="EMBL/GenBank/DDBJ databases">
        <authorList>
            <person name="Kim M.K."/>
        </authorList>
    </citation>
    <scope>NUCLEOTIDE SEQUENCE</scope>
    <source>
        <strain evidence="9">BT350</strain>
    </source>
</reference>
<dbReference type="GO" id="GO:0005509">
    <property type="term" value="F:calcium ion binding"/>
    <property type="evidence" value="ECO:0007669"/>
    <property type="project" value="InterPro"/>
</dbReference>
<evidence type="ECO:0000313" key="10">
    <source>
        <dbReference type="Proteomes" id="UP000599312"/>
    </source>
</evidence>
<feature type="domain" description="Cadherin" evidence="8">
    <location>
        <begin position="412"/>
        <end position="492"/>
    </location>
</feature>
<dbReference type="SMART" id="SM00112">
    <property type="entry name" value="CA"/>
    <property type="match status" value="2"/>
</dbReference>
<accession>A0A931BN98</accession>
<comment type="caution">
    <text evidence="9">The sequence shown here is derived from an EMBL/GenBank/DDBJ whole genome shotgun (WGS) entry which is preliminary data.</text>
</comment>
<evidence type="ECO:0000313" key="9">
    <source>
        <dbReference type="EMBL" id="MBF9231749.1"/>
    </source>
</evidence>
<dbReference type="InterPro" id="IPR050971">
    <property type="entry name" value="Cadherin-domain_protein"/>
</dbReference>
<dbReference type="PROSITE" id="PS50268">
    <property type="entry name" value="CADHERIN_2"/>
    <property type="match status" value="2"/>
</dbReference>
<sequence>MPSPIVKIGDETQVNVTTTGDQSAPSIKALADGGWVVVWQSANQDGSGWGIFQQRYDQDGKALGTADQLVNITTPKDQTDPCVTALTDGGWVVTWTSGDPYDGDVYQQRYDKNGHAVFSADKRVNTTTTYDQSGSSVTALADGGWVVTWHSFLQDGSSNGVYQQRYDATGNPVGVERAVNVLTDGNQYRASVTSLTDGGWVVTWESHSGAGSNTHHLFQQRFDKDGNATSPTDITVEGNTADYKLISSVTGLTDGGWVVTWTSYNNGDLYQQRFDKYGHAVFPLPVRVNITSTDAQEPAVVTALADGGWVVVWESGSHDGSGEGIYLQQFDKDGKAVYAADQRVNATIAGDQKNPSVTALPGGGWVVVWESANQDGSGYGIYHRYYLTDTNRAPTDVTLSRDTVDEGTTGVIATLDGVDPDTGETFTFTLAEDASGKFEIVGKELKLKDGQSLDYEAAKSHVLKITVTDHGGRSYTKTVTIHVDDVNEKPTGITLSKTDVDEDATGTIATLTGLDPDAGETFTFTLAHDASGKFEIAGNELRLKAGETLDYGVAKSHTITIKVTDHGGLSYTKTVTIDVNYVAGKNHVPTHVTLNGGTAATVNENSDESA</sequence>
<evidence type="ECO:0000256" key="2">
    <source>
        <dbReference type="ARBA" id="ARBA00022692"/>
    </source>
</evidence>
<evidence type="ECO:0000256" key="7">
    <source>
        <dbReference type="ARBA" id="ARBA00023136"/>
    </source>
</evidence>
<dbReference type="Gene3D" id="2.60.40.60">
    <property type="entry name" value="Cadherins"/>
    <property type="match status" value="2"/>
</dbReference>
<dbReference type="PANTHER" id="PTHR24025:SF23">
    <property type="entry name" value="NEURAL-CADHERIN"/>
    <property type="match status" value="1"/>
</dbReference>
<comment type="subcellular location">
    <subcellularLocation>
        <location evidence="1">Membrane</location>
    </subcellularLocation>
</comment>
<dbReference type="GO" id="GO:0007156">
    <property type="term" value="P:homophilic cell adhesion via plasma membrane adhesion molecules"/>
    <property type="evidence" value="ECO:0007669"/>
    <property type="project" value="InterPro"/>
</dbReference>
<evidence type="ECO:0000256" key="3">
    <source>
        <dbReference type="ARBA" id="ARBA00022737"/>
    </source>
</evidence>
<protein>
    <submittedName>
        <fullName evidence="9">Cadherin repeat domain-containing protein</fullName>
    </submittedName>
</protein>
<keyword evidence="4" id="KW-0106">Calcium</keyword>
<dbReference type="InterPro" id="IPR002126">
    <property type="entry name" value="Cadherin-like_dom"/>
</dbReference>
<evidence type="ECO:0000256" key="1">
    <source>
        <dbReference type="ARBA" id="ARBA00004370"/>
    </source>
</evidence>
<dbReference type="PANTHER" id="PTHR24025">
    <property type="entry name" value="DESMOGLEIN FAMILY MEMBER"/>
    <property type="match status" value="1"/>
</dbReference>
<feature type="non-terminal residue" evidence="9">
    <location>
        <position position="610"/>
    </location>
</feature>
<keyword evidence="7" id="KW-0472">Membrane</keyword>
<keyword evidence="2" id="KW-0812">Transmembrane</keyword>
<keyword evidence="3" id="KW-0677">Repeat</keyword>
<dbReference type="GO" id="GO:0005911">
    <property type="term" value="C:cell-cell junction"/>
    <property type="evidence" value="ECO:0007669"/>
    <property type="project" value="TreeGrafter"/>
</dbReference>
<dbReference type="SUPFAM" id="SSF49313">
    <property type="entry name" value="Cadherin-like"/>
    <property type="match status" value="2"/>
</dbReference>
<feature type="domain" description="Cadherin" evidence="8">
    <location>
        <begin position="508"/>
        <end position="591"/>
    </location>
</feature>
<organism evidence="9 10">
    <name type="scientific">Microvirga alba</name>
    <dbReference type="NCBI Taxonomy" id="2791025"/>
    <lineage>
        <taxon>Bacteria</taxon>
        <taxon>Pseudomonadati</taxon>
        <taxon>Pseudomonadota</taxon>
        <taxon>Alphaproteobacteria</taxon>
        <taxon>Hyphomicrobiales</taxon>
        <taxon>Methylobacteriaceae</taxon>
        <taxon>Microvirga</taxon>
    </lineage>
</organism>
<evidence type="ECO:0000256" key="4">
    <source>
        <dbReference type="ARBA" id="ARBA00022837"/>
    </source>
</evidence>
<dbReference type="AlphaFoldDB" id="A0A931BN98"/>
<keyword evidence="5" id="KW-0130">Cell adhesion</keyword>
<keyword evidence="6" id="KW-1133">Transmembrane helix</keyword>
<evidence type="ECO:0000256" key="6">
    <source>
        <dbReference type="ARBA" id="ARBA00022989"/>
    </source>
</evidence>
<dbReference type="InterPro" id="IPR015919">
    <property type="entry name" value="Cadherin-like_sf"/>
</dbReference>
<gene>
    <name evidence="9" type="ORF">I2H38_00005</name>
</gene>
<dbReference type="GO" id="GO:0016020">
    <property type="term" value="C:membrane"/>
    <property type="evidence" value="ECO:0007669"/>
    <property type="project" value="UniProtKB-SubCell"/>
</dbReference>